<dbReference type="EMBL" id="UAPV01000001">
    <property type="protein sequence ID" value="SPT69038.1"/>
    <property type="molecule type" value="Genomic_DNA"/>
</dbReference>
<dbReference type="Proteomes" id="UP000250086">
    <property type="component" value="Unassembled WGS sequence"/>
</dbReference>
<accession>A0A2X0VHU8</accession>
<evidence type="ECO:0000313" key="1">
    <source>
        <dbReference type="EMBL" id="SPT69038.1"/>
    </source>
</evidence>
<sequence>MSTIVAVKKTKGVQYVSIVEVTSIKVNGVKKQKQKTIKSLGPLDKLLEKDPDALTKLRKEYQTPTLKYREQRADLVEKHIKGIDITPADLQRKT</sequence>
<organism evidence="1 2">
    <name type="scientific">Anaerobiospirillum thomasii</name>
    <dbReference type="NCBI Taxonomy" id="179995"/>
    <lineage>
        <taxon>Bacteria</taxon>
        <taxon>Pseudomonadati</taxon>
        <taxon>Pseudomonadota</taxon>
        <taxon>Gammaproteobacteria</taxon>
        <taxon>Aeromonadales</taxon>
        <taxon>Succinivibrionaceae</taxon>
        <taxon>Anaerobiospirillum</taxon>
    </lineage>
</organism>
<dbReference type="AlphaFoldDB" id="A0A2X0VHU8"/>
<protein>
    <submittedName>
        <fullName evidence="1">Uncharacterized protein</fullName>
    </submittedName>
</protein>
<name>A0A2X0VHU8_9GAMM</name>
<keyword evidence="2" id="KW-1185">Reference proteome</keyword>
<reference evidence="1 2" key="1">
    <citation type="submission" date="2018-06" db="EMBL/GenBank/DDBJ databases">
        <authorList>
            <consortium name="Pathogen Informatics"/>
            <person name="Doyle S."/>
        </authorList>
    </citation>
    <scope>NUCLEOTIDE SEQUENCE [LARGE SCALE GENOMIC DNA]</scope>
    <source>
        <strain evidence="1 2">NCTC13093</strain>
    </source>
</reference>
<evidence type="ECO:0000313" key="2">
    <source>
        <dbReference type="Proteomes" id="UP000250086"/>
    </source>
</evidence>
<proteinExistence type="predicted"/>
<dbReference type="RefSeq" id="WP_113743233.1">
    <property type="nucleotide sequence ID" value="NZ_UAPV01000001.1"/>
</dbReference>
<gene>
    <name evidence="1" type="ORF">NCTC13093_00401</name>
</gene>